<evidence type="ECO:0000256" key="1">
    <source>
        <dbReference type="ARBA" id="ARBA00004613"/>
    </source>
</evidence>
<accession>A0A6A2ZSQ6</accession>
<evidence type="ECO:0000256" key="8">
    <source>
        <dbReference type="ARBA" id="ARBA00023030"/>
    </source>
</evidence>
<evidence type="ECO:0000313" key="10">
    <source>
        <dbReference type="EMBL" id="KAE8695081.1"/>
    </source>
</evidence>
<dbReference type="GO" id="GO:0030154">
    <property type="term" value="P:cell differentiation"/>
    <property type="evidence" value="ECO:0007669"/>
    <property type="project" value="UniProtKB-UniRule"/>
</dbReference>
<evidence type="ECO:0000256" key="6">
    <source>
        <dbReference type="ARBA" id="ARBA00022729"/>
    </source>
</evidence>
<dbReference type="GO" id="GO:0008083">
    <property type="term" value="F:growth factor activity"/>
    <property type="evidence" value="ECO:0007669"/>
    <property type="project" value="UniProtKB-UniRule"/>
</dbReference>
<dbReference type="EMBL" id="VEPZ02001095">
    <property type="protein sequence ID" value="KAE8695081.1"/>
    <property type="molecule type" value="Genomic_DNA"/>
</dbReference>
<evidence type="ECO:0000313" key="11">
    <source>
        <dbReference type="Proteomes" id="UP000436088"/>
    </source>
</evidence>
<evidence type="ECO:0000256" key="3">
    <source>
        <dbReference type="ARBA" id="ARBA00022473"/>
    </source>
</evidence>
<sequence length="81" mass="9099">MGEFTTLSFLTLLISTLSFAARTVPNESVAKTQPQAFIETEQSTEAFEVEDRCEGIAEDDCLMRRTLSAHLDCIYTQNHKP</sequence>
<keyword evidence="7 9" id="KW-0221">Differentiation</keyword>
<comment type="caution">
    <text evidence="10">The sequence shown here is derived from an EMBL/GenBank/DDBJ whole genome shotgun (WGS) entry which is preliminary data.</text>
</comment>
<comment type="PTM">
    <text evidence="9">Sulfation is important for activity and for the binding to a putative membrane receptor.</text>
</comment>
<keyword evidence="5 9" id="KW-0765">Sulfation</keyword>
<evidence type="ECO:0000256" key="4">
    <source>
        <dbReference type="ARBA" id="ARBA00022525"/>
    </source>
</evidence>
<evidence type="ECO:0000256" key="9">
    <source>
        <dbReference type="RuleBase" id="RU368031"/>
    </source>
</evidence>
<evidence type="ECO:0000256" key="7">
    <source>
        <dbReference type="ARBA" id="ARBA00022782"/>
    </source>
</evidence>
<dbReference type="Proteomes" id="UP000436088">
    <property type="component" value="Unassembled WGS sequence"/>
</dbReference>
<reference evidence="10" key="1">
    <citation type="submission" date="2019-09" db="EMBL/GenBank/DDBJ databases">
        <title>Draft genome information of white flower Hibiscus syriacus.</title>
        <authorList>
            <person name="Kim Y.-M."/>
        </authorList>
    </citation>
    <scope>NUCLEOTIDE SEQUENCE [LARGE SCALE GENOMIC DNA]</scope>
    <source>
        <strain evidence="10">YM2019G1</strain>
    </source>
</reference>
<comment type="subcellular location">
    <subcellularLocation>
        <location evidence="1 9">Secreted</location>
    </subcellularLocation>
</comment>
<keyword evidence="4 9" id="KW-0964">Secreted</keyword>
<evidence type="ECO:0000256" key="2">
    <source>
        <dbReference type="ARBA" id="ARBA00010781"/>
    </source>
</evidence>
<keyword evidence="8 9" id="KW-0339">Growth factor</keyword>
<feature type="signal peptide" evidence="9">
    <location>
        <begin position="1"/>
        <end position="20"/>
    </location>
</feature>
<dbReference type="PANTHER" id="PTHR33285:SF55">
    <property type="entry name" value="PHYTOSULFOKINES 3"/>
    <property type="match status" value="1"/>
</dbReference>
<feature type="chain" id="PRO_5031610577" description="Phytosulfokine" evidence="9">
    <location>
        <begin position="21"/>
        <end position="81"/>
    </location>
</feature>
<dbReference type="AlphaFoldDB" id="A0A6A2ZSQ6"/>
<dbReference type="GO" id="GO:0005576">
    <property type="term" value="C:extracellular region"/>
    <property type="evidence" value="ECO:0007669"/>
    <property type="project" value="UniProtKB-SubCell"/>
</dbReference>
<evidence type="ECO:0000256" key="5">
    <source>
        <dbReference type="ARBA" id="ARBA00022641"/>
    </source>
</evidence>
<dbReference type="GO" id="GO:0008283">
    <property type="term" value="P:cell population proliferation"/>
    <property type="evidence" value="ECO:0007669"/>
    <property type="project" value="UniProtKB-UniRule"/>
</dbReference>
<gene>
    <name evidence="10" type="ORF">F3Y22_tig00110744pilonHSYRG00040</name>
</gene>
<keyword evidence="11" id="KW-1185">Reference proteome</keyword>
<name>A0A6A2ZSQ6_HIBSY</name>
<dbReference type="PANTHER" id="PTHR33285">
    <property type="entry name" value="PHYTOSULFOKINES 3"/>
    <property type="match status" value="1"/>
</dbReference>
<dbReference type="Pfam" id="PF06404">
    <property type="entry name" value="PSK"/>
    <property type="match status" value="1"/>
</dbReference>
<comment type="PTM">
    <text evidence="9">PSK-alpha is produced by endopeptidase digestion. PSK-beta is produced from PSK-alpha by exopeptidase digestion.</text>
</comment>
<comment type="similarity">
    <text evidence="2 9">Belongs to the phytosulfokine family.</text>
</comment>
<protein>
    <recommendedName>
        <fullName evidence="9">Phytosulfokine</fullName>
    </recommendedName>
    <component>
        <recommendedName>
            <fullName evidence="9">Phytosulfokine-alpha</fullName>
            <shortName evidence="9">PSK-alpha</shortName>
            <shortName evidence="9">Phytosulfokine-a</shortName>
        </recommendedName>
    </component>
    <component>
        <recommendedName>
            <fullName evidence="9">Phytosulfokine-beta</fullName>
            <shortName evidence="9">PSK-beta</shortName>
            <shortName evidence="9">Phytosulfokine-b</shortName>
        </recommendedName>
    </component>
</protein>
<keyword evidence="6 9" id="KW-0732">Signal</keyword>
<dbReference type="OrthoDB" id="1858282at2759"/>
<proteinExistence type="inferred from homology"/>
<dbReference type="InterPro" id="IPR009438">
    <property type="entry name" value="Phytosulfokine"/>
</dbReference>
<keyword evidence="3 9" id="KW-0217">Developmental protein</keyword>
<organism evidence="10 11">
    <name type="scientific">Hibiscus syriacus</name>
    <name type="common">Rose of Sharon</name>
    <dbReference type="NCBI Taxonomy" id="106335"/>
    <lineage>
        <taxon>Eukaryota</taxon>
        <taxon>Viridiplantae</taxon>
        <taxon>Streptophyta</taxon>
        <taxon>Embryophyta</taxon>
        <taxon>Tracheophyta</taxon>
        <taxon>Spermatophyta</taxon>
        <taxon>Magnoliopsida</taxon>
        <taxon>eudicotyledons</taxon>
        <taxon>Gunneridae</taxon>
        <taxon>Pentapetalae</taxon>
        <taxon>rosids</taxon>
        <taxon>malvids</taxon>
        <taxon>Malvales</taxon>
        <taxon>Malvaceae</taxon>
        <taxon>Malvoideae</taxon>
        <taxon>Hibiscus</taxon>
    </lineage>
</organism>
<comment type="function">
    <text evidence="9">Promotes plant cell differentiation, organogenesis and somatic embryogenesis as well as cell proliferation.</text>
</comment>